<organism evidence="1 2">
    <name type="scientific">Sinorhizobium americanum</name>
    <dbReference type="NCBI Taxonomy" id="194963"/>
    <lineage>
        <taxon>Bacteria</taxon>
        <taxon>Pseudomonadati</taxon>
        <taxon>Pseudomonadota</taxon>
        <taxon>Alphaproteobacteria</taxon>
        <taxon>Hyphomicrobiales</taxon>
        <taxon>Rhizobiaceae</taxon>
        <taxon>Sinorhizobium/Ensifer group</taxon>
        <taxon>Sinorhizobium</taxon>
    </lineage>
</organism>
<reference evidence="1 2" key="1">
    <citation type="journal article" date="2014" name="Syst. Appl. Microbiol.">
        <title>Microsymbionts of Phaseolus vulgaris in acid and alkaline soils of Mexico.</title>
        <authorList>
            <person name="Verastegui-Valdes M.M."/>
            <person name="Zhang Y.J."/>
            <person name="Rivera-Orduna F.N."/>
            <person name="Cheng H.P."/>
            <person name="Sui X.H."/>
            <person name="Wang E.T."/>
        </authorList>
    </citation>
    <scope>NUCLEOTIDE SEQUENCE [LARGE SCALE GENOMIC DNA]</scope>
    <source>
        <strain evidence="1 2">FG01</strain>
    </source>
</reference>
<proteinExistence type="predicted"/>
<gene>
    <name evidence="1" type="ORF">ATY31_00365</name>
</gene>
<dbReference type="RefSeq" id="WP_179864794.1">
    <property type="nucleotide sequence ID" value="NZ_LODU01000001.1"/>
</dbReference>
<dbReference type="Proteomes" id="UP000237511">
    <property type="component" value="Unassembled WGS sequence"/>
</dbReference>
<dbReference type="AlphaFoldDB" id="A0A2S3YVS7"/>
<sequence>MDFSSIDRRTLITGLLATGALSCVGLVPKGNPMTILDITGNSNSADDAGNGNRPPVAQRWPALRIATTGETKVNRAYSGDMAQDQAFKGRGVVRAGTSSAVAN</sequence>
<name>A0A2S3YVS7_9HYPH</name>
<protein>
    <submittedName>
        <fullName evidence="1">Uncharacterized protein</fullName>
    </submittedName>
</protein>
<accession>A0A2S3YVS7</accession>
<evidence type="ECO:0000313" key="2">
    <source>
        <dbReference type="Proteomes" id="UP000237511"/>
    </source>
</evidence>
<dbReference type="EMBL" id="LODU01000001">
    <property type="protein sequence ID" value="POH35725.1"/>
    <property type="molecule type" value="Genomic_DNA"/>
</dbReference>
<comment type="caution">
    <text evidence="1">The sequence shown here is derived from an EMBL/GenBank/DDBJ whole genome shotgun (WGS) entry which is preliminary data.</text>
</comment>
<evidence type="ECO:0000313" key="1">
    <source>
        <dbReference type="EMBL" id="POH35725.1"/>
    </source>
</evidence>